<name>U5D198_AMBTC</name>
<dbReference type="NCBIfam" id="NF005559">
    <property type="entry name" value="PRK07231.1"/>
    <property type="match status" value="1"/>
</dbReference>
<sequence length="272" mass="28660">MMGCNRLDGKVVIITGGARGIGEATVRLFLAHGAKVVIADIRDNLGESLCHELGEDASYIHCDVTNEDDVRKTVDFTVEKYGKLDIMYNNAGTLDASIAEILNTEKAVFERVLGVNLVGALLGAKHAARVMIPASKGCILFTASVASQIGGFSSYAYSCSKAALVGLMKSAAAELGRFGIRVNCVSPYGVATHIADGLLPVEAVNMDTEDLLSKFGNLQGVVLKAEDIAQAALYLASDDARYVSGQNLFVDGGYTIVNPSLAIGFYSTLGQP</sequence>
<dbReference type="InterPro" id="IPR002347">
    <property type="entry name" value="SDR_fam"/>
</dbReference>
<dbReference type="SUPFAM" id="SSF51735">
    <property type="entry name" value="NAD(P)-binding Rossmann-fold domains"/>
    <property type="match status" value="1"/>
</dbReference>
<dbReference type="Gramene" id="ERN16204">
    <property type="protein sequence ID" value="ERN16204"/>
    <property type="gene ID" value="AMTR_s00030p00244080"/>
</dbReference>
<dbReference type="PRINTS" id="PR00081">
    <property type="entry name" value="GDHRDH"/>
</dbReference>
<dbReference type="FunFam" id="3.40.50.720:FF:000084">
    <property type="entry name" value="Short-chain dehydrogenase reductase"/>
    <property type="match status" value="1"/>
</dbReference>
<protein>
    <recommendedName>
        <fullName evidence="3">Ketoreductase domain-containing protein</fullName>
    </recommendedName>
</protein>
<dbReference type="SMART" id="SM00822">
    <property type="entry name" value="PKS_KR"/>
    <property type="match status" value="1"/>
</dbReference>
<dbReference type="InterPro" id="IPR036291">
    <property type="entry name" value="NAD(P)-bd_dom_sf"/>
</dbReference>
<keyword evidence="5" id="KW-1185">Reference proteome</keyword>
<reference evidence="5" key="1">
    <citation type="journal article" date="2013" name="Science">
        <title>The Amborella genome and the evolution of flowering plants.</title>
        <authorList>
            <consortium name="Amborella Genome Project"/>
        </authorList>
    </citation>
    <scope>NUCLEOTIDE SEQUENCE [LARGE SCALE GENOMIC DNA]</scope>
</reference>
<dbReference type="STRING" id="13333.U5D198"/>
<dbReference type="PANTHER" id="PTHR43180">
    <property type="entry name" value="3-OXOACYL-(ACYL-CARRIER-PROTEIN) REDUCTASE (AFU_ORTHOLOGUE AFUA_6G11210)"/>
    <property type="match status" value="1"/>
</dbReference>
<evidence type="ECO:0000256" key="1">
    <source>
        <dbReference type="ARBA" id="ARBA00006484"/>
    </source>
</evidence>
<keyword evidence="2" id="KW-0560">Oxidoreductase</keyword>
<dbReference type="PANTHER" id="PTHR43180:SF30">
    <property type="entry name" value="MOMILACTONE A SYNTHASE"/>
    <property type="match status" value="1"/>
</dbReference>
<dbReference type="Gene3D" id="3.40.50.720">
    <property type="entry name" value="NAD(P)-binding Rossmann-like Domain"/>
    <property type="match status" value="1"/>
</dbReference>
<evidence type="ECO:0000256" key="2">
    <source>
        <dbReference type="ARBA" id="ARBA00023002"/>
    </source>
</evidence>
<dbReference type="EMBL" id="KI392485">
    <property type="protein sequence ID" value="ERN16204.1"/>
    <property type="molecule type" value="Genomic_DNA"/>
</dbReference>
<dbReference type="OMA" id="AYGVICK"/>
<dbReference type="InterPro" id="IPR057326">
    <property type="entry name" value="KR_dom"/>
</dbReference>
<organism evidence="4 5">
    <name type="scientific">Amborella trichopoda</name>
    <dbReference type="NCBI Taxonomy" id="13333"/>
    <lineage>
        <taxon>Eukaryota</taxon>
        <taxon>Viridiplantae</taxon>
        <taxon>Streptophyta</taxon>
        <taxon>Embryophyta</taxon>
        <taxon>Tracheophyta</taxon>
        <taxon>Spermatophyta</taxon>
        <taxon>Magnoliopsida</taxon>
        <taxon>Amborellales</taxon>
        <taxon>Amborellaceae</taxon>
        <taxon>Amborella</taxon>
    </lineage>
</organism>
<dbReference type="GO" id="GO:0016491">
    <property type="term" value="F:oxidoreductase activity"/>
    <property type="evidence" value="ECO:0007669"/>
    <property type="project" value="UniProtKB-KW"/>
</dbReference>
<dbReference type="PROSITE" id="PS00061">
    <property type="entry name" value="ADH_SHORT"/>
    <property type="match status" value="1"/>
</dbReference>
<dbReference type="PRINTS" id="PR00080">
    <property type="entry name" value="SDRFAMILY"/>
</dbReference>
<dbReference type="InterPro" id="IPR020904">
    <property type="entry name" value="Sc_DH/Rdtase_CS"/>
</dbReference>
<gene>
    <name evidence="4" type="ORF">AMTR_s00030p00244080</name>
</gene>
<dbReference type="HOGENOM" id="CLU_010194_1_0_1"/>
<dbReference type="AlphaFoldDB" id="U5D198"/>
<dbReference type="eggNOG" id="KOG0725">
    <property type="taxonomic scope" value="Eukaryota"/>
</dbReference>
<evidence type="ECO:0000313" key="4">
    <source>
        <dbReference type="EMBL" id="ERN16204.1"/>
    </source>
</evidence>
<accession>U5D198</accession>
<comment type="similarity">
    <text evidence="1">Belongs to the short-chain dehydrogenases/reductases (SDR) family.</text>
</comment>
<feature type="domain" description="Ketoreductase" evidence="3">
    <location>
        <begin position="10"/>
        <end position="188"/>
    </location>
</feature>
<evidence type="ECO:0000259" key="3">
    <source>
        <dbReference type="SMART" id="SM00822"/>
    </source>
</evidence>
<evidence type="ECO:0000313" key="5">
    <source>
        <dbReference type="Proteomes" id="UP000017836"/>
    </source>
</evidence>
<proteinExistence type="inferred from homology"/>
<dbReference type="OrthoDB" id="294295at2759"/>
<dbReference type="Pfam" id="PF13561">
    <property type="entry name" value="adh_short_C2"/>
    <property type="match status" value="1"/>
</dbReference>
<dbReference type="Proteomes" id="UP000017836">
    <property type="component" value="Unassembled WGS sequence"/>
</dbReference>